<dbReference type="InterPro" id="IPR006047">
    <property type="entry name" value="GH13_cat_dom"/>
</dbReference>
<sequence>MEQLTKLSSTWSSAPKLHSHQRFAPNARPQKRRPNRLNWRTLGLRKDGAPAVVSARDGSVVDTAVAERPKLRRFQVSEGHPSPFGATPRDGGVNFAVYAGNAVSAALCLMTVADLEEDKVTEQISLDPSTNKTGNVWHVFLTGDFKDILYGYKFDGKFSPEEGHYYDSSKIVLDPYAKAVIRRGEFGSLGPDGNCWPQMACTVPSFDDKFDWKGDLPLKHESSMTELPGTYLGLVEKLDHLKELGINCIELMPCHEFNELEYFGYNSVLGDYKVNYWGYSTVNYFSPMIRYSSAGTRNCGRDAINEVKFLIKEAHRRGIEVIMDVVFNHTAEGNENGPILSFRGADNSVYYMLAPKGEFYNYSGCGNTFNCNHPVVRQFIVDCLRYWVTEMHVDGFRFDLASIMTRGTSLWDATNVYGSLIEGDLLTTGTPLASPPLIDMISNDPILHGVKLIAEAWDAGGLYQLGMFPHWGIWSEWNGKYRDTVRQFIKGTDGFSGSLAECLCGSPNLYQEGGGRPWNSINFICAHDENHNNSWNCGQEGEFASISVKKLRKRQMRNFLSASWFPKVFQ</sequence>
<evidence type="ECO:0000313" key="4">
    <source>
        <dbReference type="EMBL" id="KAK9931532.1"/>
    </source>
</evidence>
<evidence type="ECO:0000256" key="1">
    <source>
        <dbReference type="ARBA" id="ARBA00008061"/>
    </source>
</evidence>
<dbReference type="CDD" id="cd02856">
    <property type="entry name" value="E_set_GDE_Isoamylase_N"/>
    <property type="match status" value="1"/>
</dbReference>
<feature type="region of interest" description="Disordered" evidence="2">
    <location>
        <begin position="1"/>
        <end position="36"/>
    </location>
</feature>
<dbReference type="InterPro" id="IPR017853">
    <property type="entry name" value="GH"/>
</dbReference>
<dbReference type="GO" id="GO:0004553">
    <property type="term" value="F:hydrolase activity, hydrolyzing O-glycosyl compounds"/>
    <property type="evidence" value="ECO:0007669"/>
    <property type="project" value="InterPro"/>
</dbReference>
<evidence type="ECO:0000313" key="5">
    <source>
        <dbReference type="Proteomes" id="UP001457282"/>
    </source>
</evidence>
<dbReference type="Gene3D" id="2.60.40.10">
    <property type="entry name" value="Immunoglobulins"/>
    <property type="match status" value="1"/>
</dbReference>
<dbReference type="FunFam" id="2.60.40.10:FF:001593">
    <property type="entry name" value="Isoamylase 1, chloroplastic"/>
    <property type="match status" value="1"/>
</dbReference>
<dbReference type="InterPro" id="IPR004193">
    <property type="entry name" value="Glyco_hydro_13_N"/>
</dbReference>
<dbReference type="Proteomes" id="UP001457282">
    <property type="component" value="Unassembled WGS sequence"/>
</dbReference>
<reference evidence="4 5" key="1">
    <citation type="journal article" date="2023" name="G3 (Bethesda)">
        <title>A chromosome-length genome assembly and annotation of blackberry (Rubus argutus, cv. 'Hillquist').</title>
        <authorList>
            <person name="Bruna T."/>
            <person name="Aryal R."/>
            <person name="Dudchenko O."/>
            <person name="Sargent D.J."/>
            <person name="Mead D."/>
            <person name="Buti M."/>
            <person name="Cavallini A."/>
            <person name="Hytonen T."/>
            <person name="Andres J."/>
            <person name="Pham M."/>
            <person name="Weisz D."/>
            <person name="Mascagni F."/>
            <person name="Usai G."/>
            <person name="Natali L."/>
            <person name="Bassil N."/>
            <person name="Fernandez G.E."/>
            <person name="Lomsadze A."/>
            <person name="Armour M."/>
            <person name="Olukolu B."/>
            <person name="Poorten T."/>
            <person name="Britton C."/>
            <person name="Davik J."/>
            <person name="Ashrafi H."/>
            <person name="Aiden E.L."/>
            <person name="Borodovsky M."/>
            <person name="Worthington M."/>
        </authorList>
    </citation>
    <scope>NUCLEOTIDE SEQUENCE [LARGE SCALE GENOMIC DNA]</scope>
    <source>
        <strain evidence="4">PI 553951</strain>
    </source>
</reference>
<comment type="similarity">
    <text evidence="1">Belongs to the glycosyl hydrolase 13 family.</text>
</comment>
<name>A0AAW1X733_RUBAR</name>
<dbReference type="InterPro" id="IPR014756">
    <property type="entry name" value="Ig_E-set"/>
</dbReference>
<dbReference type="AlphaFoldDB" id="A0AAW1X733"/>
<comment type="caution">
    <text evidence="4">The sequence shown here is derived from an EMBL/GenBank/DDBJ whole genome shotgun (WGS) entry which is preliminary data.</text>
</comment>
<dbReference type="PANTHER" id="PTHR43002">
    <property type="entry name" value="GLYCOGEN DEBRANCHING ENZYME"/>
    <property type="match status" value="1"/>
</dbReference>
<dbReference type="SUPFAM" id="SSF51445">
    <property type="entry name" value="(Trans)glycosidases"/>
    <property type="match status" value="1"/>
</dbReference>
<evidence type="ECO:0000259" key="3">
    <source>
        <dbReference type="SMART" id="SM00642"/>
    </source>
</evidence>
<feature type="compositionally biased region" description="Polar residues" evidence="2">
    <location>
        <begin position="1"/>
        <end position="13"/>
    </location>
</feature>
<evidence type="ECO:0000256" key="2">
    <source>
        <dbReference type="SAM" id="MobiDB-lite"/>
    </source>
</evidence>
<dbReference type="Pfam" id="PF00128">
    <property type="entry name" value="Alpha-amylase"/>
    <property type="match status" value="1"/>
</dbReference>
<dbReference type="SMART" id="SM00642">
    <property type="entry name" value="Aamy"/>
    <property type="match status" value="1"/>
</dbReference>
<dbReference type="EMBL" id="JBEDUW010000004">
    <property type="protein sequence ID" value="KAK9931532.1"/>
    <property type="molecule type" value="Genomic_DNA"/>
</dbReference>
<keyword evidence="5" id="KW-1185">Reference proteome</keyword>
<dbReference type="InterPro" id="IPR013783">
    <property type="entry name" value="Ig-like_fold"/>
</dbReference>
<dbReference type="SUPFAM" id="SSF81296">
    <property type="entry name" value="E set domains"/>
    <property type="match status" value="1"/>
</dbReference>
<gene>
    <name evidence="4" type="ORF">M0R45_018806</name>
</gene>
<proteinExistence type="inferred from homology"/>
<dbReference type="InterPro" id="IPR044505">
    <property type="entry name" value="GlgX_Isoamylase_N_E_set"/>
</dbReference>
<accession>A0AAW1X733</accession>
<dbReference type="Pfam" id="PF02922">
    <property type="entry name" value="CBM_48"/>
    <property type="match status" value="1"/>
</dbReference>
<dbReference type="GO" id="GO:0005975">
    <property type="term" value="P:carbohydrate metabolic process"/>
    <property type="evidence" value="ECO:0007669"/>
    <property type="project" value="InterPro"/>
</dbReference>
<organism evidence="4 5">
    <name type="scientific">Rubus argutus</name>
    <name type="common">Southern blackberry</name>
    <dbReference type="NCBI Taxonomy" id="59490"/>
    <lineage>
        <taxon>Eukaryota</taxon>
        <taxon>Viridiplantae</taxon>
        <taxon>Streptophyta</taxon>
        <taxon>Embryophyta</taxon>
        <taxon>Tracheophyta</taxon>
        <taxon>Spermatophyta</taxon>
        <taxon>Magnoliopsida</taxon>
        <taxon>eudicotyledons</taxon>
        <taxon>Gunneridae</taxon>
        <taxon>Pentapetalae</taxon>
        <taxon>rosids</taxon>
        <taxon>fabids</taxon>
        <taxon>Rosales</taxon>
        <taxon>Rosaceae</taxon>
        <taxon>Rosoideae</taxon>
        <taxon>Rosoideae incertae sedis</taxon>
        <taxon>Rubus</taxon>
    </lineage>
</organism>
<dbReference type="Gene3D" id="3.20.20.80">
    <property type="entry name" value="Glycosidases"/>
    <property type="match status" value="1"/>
</dbReference>
<protein>
    <recommendedName>
        <fullName evidence="3">Glycosyl hydrolase family 13 catalytic domain-containing protein</fullName>
    </recommendedName>
</protein>
<feature type="domain" description="Glycosyl hydrolase family 13 catalytic" evidence="3">
    <location>
        <begin position="204"/>
        <end position="552"/>
    </location>
</feature>